<dbReference type="Gene3D" id="2.40.128.600">
    <property type="match status" value="1"/>
</dbReference>
<gene>
    <name evidence="3" type="ORF">QNI16_27620</name>
</gene>
<dbReference type="PANTHER" id="PTHR46825">
    <property type="entry name" value="D-ALANYL-D-ALANINE-CARBOXYPEPTIDASE/ENDOPEPTIDASE AMPH"/>
    <property type="match status" value="1"/>
</dbReference>
<feature type="chain" id="PRO_5042229282" evidence="1">
    <location>
        <begin position="20"/>
        <end position="496"/>
    </location>
</feature>
<name>A0AAE3QRU2_9BACT</name>
<sequence>MKKHTMLFILLLCSSTLFGQQENIQKLSSFINEVLKTAPQVPGLSVVVVQDDSIVFAGGFGWADIEKKIKATSETGFYIASTTKSFTALVAALLANQGKIDLKRSISTYAPFNRLKNKQVFENISILDLLTHQSGVSNDILSFKLAYAGDYSQQMINDLIDNYTTYNKEGKEFVYSNLGYYFFSVLLKEEFGLDWRELVRDQIFGPLKMSNTTAYMSVARQHDLAMPYIGILSQIPKPGYLMKEDDTMHAAGGIVSTASDIGCWLKFQLNEGRINGKQLYLSDVVRMTHLEQVKNKHNYSNIFDGKGYALGWRTGKFKSMPLIYHFGGYPGFFSHISFIPEKKIGVAIFVNHDLGNVPGNLIAEYAYDLYLGNSSSVKKHENEATKMLTELIKKKQEEVIEFDERLAQRKWQLTQPRKSYAGTYENTELGKIKVTVEQDQIMVSFGHTGCIATAMELPDAIRVELVPGEGIALKFIIKEQQVEAIKFKGITFSRSN</sequence>
<feature type="signal peptide" evidence="1">
    <location>
        <begin position="1"/>
        <end position="19"/>
    </location>
</feature>
<keyword evidence="1" id="KW-0732">Signal</keyword>
<dbReference type="InterPro" id="IPR012338">
    <property type="entry name" value="Beta-lactam/transpept-like"/>
</dbReference>
<protein>
    <submittedName>
        <fullName evidence="3">Serine hydrolase</fullName>
    </submittedName>
</protein>
<accession>A0AAE3QRU2</accession>
<dbReference type="AlphaFoldDB" id="A0AAE3QRU2"/>
<evidence type="ECO:0000256" key="1">
    <source>
        <dbReference type="SAM" id="SignalP"/>
    </source>
</evidence>
<evidence type="ECO:0000259" key="2">
    <source>
        <dbReference type="Pfam" id="PF00144"/>
    </source>
</evidence>
<dbReference type="EMBL" id="JASJOS010000014">
    <property type="protein sequence ID" value="MDJ1484297.1"/>
    <property type="molecule type" value="Genomic_DNA"/>
</dbReference>
<evidence type="ECO:0000313" key="4">
    <source>
        <dbReference type="Proteomes" id="UP001241110"/>
    </source>
</evidence>
<organism evidence="3 4">
    <name type="scientific">Xanthocytophaga flava</name>
    <dbReference type="NCBI Taxonomy" id="3048013"/>
    <lineage>
        <taxon>Bacteria</taxon>
        <taxon>Pseudomonadati</taxon>
        <taxon>Bacteroidota</taxon>
        <taxon>Cytophagia</taxon>
        <taxon>Cytophagales</taxon>
        <taxon>Rhodocytophagaceae</taxon>
        <taxon>Xanthocytophaga</taxon>
    </lineage>
</organism>
<proteinExistence type="predicted"/>
<reference evidence="3" key="1">
    <citation type="submission" date="2023-05" db="EMBL/GenBank/DDBJ databases">
        <authorList>
            <person name="Zhang X."/>
        </authorList>
    </citation>
    <scope>NUCLEOTIDE SEQUENCE</scope>
    <source>
        <strain evidence="3">YF14B1</strain>
    </source>
</reference>
<evidence type="ECO:0000313" key="3">
    <source>
        <dbReference type="EMBL" id="MDJ1484297.1"/>
    </source>
</evidence>
<dbReference type="Proteomes" id="UP001241110">
    <property type="component" value="Unassembled WGS sequence"/>
</dbReference>
<dbReference type="GO" id="GO:0016787">
    <property type="term" value="F:hydrolase activity"/>
    <property type="evidence" value="ECO:0007669"/>
    <property type="project" value="UniProtKB-KW"/>
</dbReference>
<feature type="domain" description="Beta-lactamase-related" evidence="2">
    <location>
        <begin position="35"/>
        <end position="363"/>
    </location>
</feature>
<dbReference type="SUPFAM" id="SSF56601">
    <property type="entry name" value="beta-lactamase/transpeptidase-like"/>
    <property type="match status" value="1"/>
</dbReference>
<dbReference type="PANTHER" id="PTHR46825:SF9">
    <property type="entry name" value="BETA-LACTAMASE-RELATED DOMAIN-CONTAINING PROTEIN"/>
    <property type="match status" value="1"/>
</dbReference>
<keyword evidence="3" id="KW-0378">Hydrolase</keyword>
<dbReference type="InterPro" id="IPR001466">
    <property type="entry name" value="Beta-lactam-related"/>
</dbReference>
<comment type="caution">
    <text evidence="3">The sequence shown here is derived from an EMBL/GenBank/DDBJ whole genome shotgun (WGS) entry which is preliminary data.</text>
</comment>
<dbReference type="Gene3D" id="3.40.710.10">
    <property type="entry name" value="DD-peptidase/beta-lactamase superfamily"/>
    <property type="match status" value="1"/>
</dbReference>
<dbReference type="InterPro" id="IPR050491">
    <property type="entry name" value="AmpC-like"/>
</dbReference>
<dbReference type="RefSeq" id="WP_313985426.1">
    <property type="nucleotide sequence ID" value="NZ_JASJOS010000014.1"/>
</dbReference>
<dbReference type="Pfam" id="PF00144">
    <property type="entry name" value="Beta-lactamase"/>
    <property type="match status" value="1"/>
</dbReference>